<comment type="caution">
    <text evidence="1">The sequence shown here is derived from an EMBL/GenBank/DDBJ whole genome shotgun (WGS) entry which is preliminary data.</text>
</comment>
<dbReference type="EMBL" id="JAQHRD010000010">
    <property type="protein sequence ID" value="KAJ6437714.1"/>
    <property type="molecule type" value="Genomic_DNA"/>
</dbReference>
<dbReference type="Proteomes" id="UP001163105">
    <property type="component" value="Unassembled WGS sequence"/>
</dbReference>
<evidence type="ECO:0000313" key="1">
    <source>
        <dbReference type="EMBL" id="KAJ6437714.1"/>
    </source>
</evidence>
<gene>
    <name evidence="1" type="ORF">O9K51_09542</name>
</gene>
<proteinExistence type="predicted"/>
<organism evidence="1 2">
    <name type="scientific">Purpureocillium lavendulum</name>
    <dbReference type="NCBI Taxonomy" id="1247861"/>
    <lineage>
        <taxon>Eukaryota</taxon>
        <taxon>Fungi</taxon>
        <taxon>Dikarya</taxon>
        <taxon>Ascomycota</taxon>
        <taxon>Pezizomycotina</taxon>
        <taxon>Sordariomycetes</taxon>
        <taxon>Hypocreomycetidae</taxon>
        <taxon>Hypocreales</taxon>
        <taxon>Ophiocordycipitaceae</taxon>
        <taxon>Purpureocillium</taxon>
    </lineage>
</organism>
<keyword evidence="2" id="KW-1185">Reference proteome</keyword>
<evidence type="ECO:0000313" key="2">
    <source>
        <dbReference type="Proteomes" id="UP001163105"/>
    </source>
</evidence>
<sequence>MRLKNTVREWAVRGGSNDAFFWLNDLHGGEQDYTAKTAIKFSWPAVPVTDRFPYTAPVGSLGAKRLRPV</sequence>
<protein>
    <submittedName>
        <fullName evidence="1">AC transposase</fullName>
    </submittedName>
</protein>
<reference evidence="1" key="1">
    <citation type="submission" date="2023-01" db="EMBL/GenBank/DDBJ databases">
        <title>The growth and conidiation of Purpureocillium lavendulum are regulated by nitrogen source and histone H3K14 acetylation.</title>
        <authorList>
            <person name="Tang P."/>
            <person name="Han J."/>
            <person name="Zhang C."/>
            <person name="Tang P."/>
            <person name="Qi F."/>
            <person name="Zhang K."/>
            <person name="Liang L."/>
        </authorList>
    </citation>
    <scope>NUCLEOTIDE SEQUENCE</scope>
    <source>
        <strain evidence="1">YMF1.00683</strain>
    </source>
</reference>
<accession>A0AB34FF99</accession>
<dbReference type="AlphaFoldDB" id="A0AB34FF99"/>
<name>A0AB34FF99_9HYPO</name>